<dbReference type="SUPFAM" id="SSF141130">
    <property type="entry name" value="Acetamidase/Formamidase-like"/>
    <property type="match status" value="1"/>
</dbReference>
<gene>
    <name evidence="2" type="ORF">EYW47_14145</name>
</gene>
<evidence type="ECO:0000256" key="1">
    <source>
        <dbReference type="SAM" id="MobiDB-lite"/>
    </source>
</evidence>
<accession>A0A4R5MAF2</accession>
<dbReference type="PANTHER" id="PTHR31891">
    <property type="entry name" value="FORMAMIDASE C869.04-RELATED"/>
    <property type="match status" value="1"/>
</dbReference>
<reference evidence="2 3" key="1">
    <citation type="submission" date="2019-03" db="EMBL/GenBank/DDBJ databases">
        <title>Paraburkholderia sp. 4M-K11, isolated from subtropical forest soil.</title>
        <authorList>
            <person name="Gao Z.-H."/>
            <person name="Qiu L.-H."/>
        </authorList>
    </citation>
    <scope>NUCLEOTIDE SEQUENCE [LARGE SCALE GENOMIC DNA]</scope>
    <source>
        <strain evidence="2 3">4M-K11</strain>
    </source>
</reference>
<sequence>MKNTSDTLNPGDAAANGMEAARASTEDATALCRRTMLKLGFGALAAGAVGLARTASAATPGAAGSGSAAMRPLPGGKVVKLVPSWDTVQVGQMDPGRPAAVTISSGDTVWYDGTWTNWGNEPKYGMGFKEREPIRKKYPNGAFSLIGPVVIADAEPGDLIECRLLKMRPIYWGWNSAPPGVGALPHDFPPYLRYLKFDDARTYVDYVPGVKIPVNPFQAYLGTQPPGDRPVSANFAGSYGGNLDCAVLNPGSSVFLPVQQSGGRVWTGGSMGASGEGNVDQTSIETAFEEMRIQYVLHKNKALDGPMAETPEHWIGFGFADSLDSSLVACLRQMIGWMSAATGIAPEDCYGIFSVAGSFRVTQFADQTHTVYATKPPKGIHCMLPKRIFSADMQRRISAYVRA</sequence>
<organism evidence="2 3">
    <name type="scientific">Paraburkholderia silviterrae</name>
    <dbReference type="NCBI Taxonomy" id="2528715"/>
    <lineage>
        <taxon>Bacteria</taxon>
        <taxon>Pseudomonadati</taxon>
        <taxon>Pseudomonadota</taxon>
        <taxon>Betaproteobacteria</taxon>
        <taxon>Burkholderiales</taxon>
        <taxon>Burkholderiaceae</taxon>
        <taxon>Paraburkholderia</taxon>
    </lineage>
</organism>
<dbReference type="GO" id="GO:0016811">
    <property type="term" value="F:hydrolase activity, acting on carbon-nitrogen (but not peptide) bonds, in linear amides"/>
    <property type="evidence" value="ECO:0007669"/>
    <property type="project" value="InterPro"/>
</dbReference>
<dbReference type="PANTHER" id="PTHR31891:SF1">
    <property type="entry name" value="FORMAMIDASE C869.04-RELATED"/>
    <property type="match status" value="1"/>
</dbReference>
<dbReference type="PROSITE" id="PS51318">
    <property type="entry name" value="TAT"/>
    <property type="match status" value="1"/>
</dbReference>
<protein>
    <submittedName>
        <fullName evidence="2">Acetamidase</fullName>
    </submittedName>
</protein>
<dbReference type="OrthoDB" id="9785236at2"/>
<dbReference type="Proteomes" id="UP000295722">
    <property type="component" value="Unassembled WGS sequence"/>
</dbReference>
<feature type="region of interest" description="Disordered" evidence="1">
    <location>
        <begin position="1"/>
        <end position="20"/>
    </location>
</feature>
<dbReference type="EMBL" id="SMRP01000006">
    <property type="protein sequence ID" value="TDG23094.1"/>
    <property type="molecule type" value="Genomic_DNA"/>
</dbReference>
<dbReference type="InterPro" id="IPR006311">
    <property type="entry name" value="TAT_signal"/>
</dbReference>
<evidence type="ECO:0000313" key="3">
    <source>
        <dbReference type="Proteomes" id="UP000295722"/>
    </source>
</evidence>
<proteinExistence type="predicted"/>
<evidence type="ECO:0000313" key="2">
    <source>
        <dbReference type="EMBL" id="TDG23094.1"/>
    </source>
</evidence>
<keyword evidence="3" id="KW-1185">Reference proteome</keyword>
<dbReference type="AlphaFoldDB" id="A0A4R5MAF2"/>
<comment type="caution">
    <text evidence="2">The sequence shown here is derived from an EMBL/GenBank/DDBJ whole genome shotgun (WGS) entry which is preliminary data.</text>
</comment>
<dbReference type="RefSeq" id="WP_133195464.1">
    <property type="nucleotide sequence ID" value="NZ_JBHUCW010000009.1"/>
</dbReference>
<dbReference type="Gene3D" id="3.10.28.20">
    <property type="entry name" value="Acetamidase/Formamidase-like domains"/>
    <property type="match status" value="1"/>
</dbReference>
<dbReference type="Gene3D" id="2.60.120.580">
    <property type="entry name" value="Acetamidase/Formamidase-like domains"/>
    <property type="match status" value="2"/>
</dbReference>
<name>A0A4R5MAF2_9BURK</name>
<dbReference type="InterPro" id="IPR004304">
    <property type="entry name" value="FmdA_AmdA"/>
</dbReference>